<dbReference type="Pfam" id="PF00884">
    <property type="entry name" value="Sulfatase"/>
    <property type="match status" value="1"/>
</dbReference>
<keyword evidence="10" id="KW-1185">Reference proteome</keyword>
<feature type="transmembrane region" description="Helical" evidence="7">
    <location>
        <begin position="160"/>
        <end position="181"/>
    </location>
</feature>
<dbReference type="RefSeq" id="WP_209661031.1">
    <property type="nucleotide sequence ID" value="NZ_JAGGLI010000019.1"/>
</dbReference>
<gene>
    <name evidence="9" type="ORF">J2Z35_001770</name>
</gene>
<proteinExistence type="predicted"/>
<evidence type="ECO:0000256" key="3">
    <source>
        <dbReference type="ARBA" id="ARBA00022475"/>
    </source>
</evidence>
<feature type="transmembrane region" description="Helical" evidence="7">
    <location>
        <begin position="50"/>
        <end position="68"/>
    </location>
</feature>
<dbReference type="Gene3D" id="3.40.720.10">
    <property type="entry name" value="Alkaline Phosphatase, subunit A"/>
    <property type="match status" value="1"/>
</dbReference>
<dbReference type="EMBL" id="JAGGLI010000019">
    <property type="protein sequence ID" value="MBP2027971.1"/>
    <property type="molecule type" value="Genomic_DNA"/>
</dbReference>
<evidence type="ECO:0000256" key="6">
    <source>
        <dbReference type="ARBA" id="ARBA00023136"/>
    </source>
</evidence>
<sequence length="598" mass="69205">MKKIHIKGAGYIGLLLSLLFSVPMVFMIEIANRSSVSEGFYFLLNNPRHAFINLFICFAINMFLYSIFSRAAISSIITLLLTGAMGFVNMSKMKYQGQPFLPWDIYFVQDALRVMPAMQGDLIDRQAKIFLVFGLSIMILLILYYVFFERKIYIKRFSKTKILSKILIVGFAMSILAGFSFESSHRANFFRENEIVNYFWNQGENYKENGLLLGFTINLSNIIISKPLNYSENHMKDINDVLIDFEADNGERPDIIVIMSEGLADFNKVEGLVFSQDPMPKFREIGSKGMIGEVYVPVLGGKTANTEFEFLTGYNIKHLPEGSVPYQQHIKNDIFSLARVLNEQGYSSTAIHNNIGEFWNRNKVYDFMGFDRFIDIDGFKNPFFFGSWMSDKDMMNKIIEVLEKEDEDNQFIFAVTVQNHAPYYIPTGLDEIIVEGELSEEDKEMLQRYLTGVKASDDDLYYLYEYLKEREKPAIICVFGDHLPGGFDMYRTHPYYLNMKAGTSRKDLFATPYLIWANYKEEPKDMDLGANALPGAMLDYADTNLDGFFGYVFNQYLDNDPEQVYFNMSPTENNLINFRETEFSILYDDLFGRKYRFK</sequence>
<accession>A0ABS4KJK8</accession>
<comment type="subcellular location">
    <subcellularLocation>
        <location evidence="1">Cell membrane</location>
        <topology evidence="1">Multi-pass membrane protein</topology>
    </subcellularLocation>
</comment>
<comment type="caution">
    <text evidence="9">The sequence shown here is derived from an EMBL/GenBank/DDBJ whole genome shotgun (WGS) entry which is preliminary data.</text>
</comment>
<dbReference type="Proteomes" id="UP001314903">
    <property type="component" value="Unassembled WGS sequence"/>
</dbReference>
<comment type="pathway">
    <text evidence="2">Cell wall biogenesis; lipoteichoic acid biosynthesis.</text>
</comment>
<dbReference type="CDD" id="cd16015">
    <property type="entry name" value="LTA_synthase"/>
    <property type="match status" value="1"/>
</dbReference>
<feature type="domain" description="Sulfatase N-terminal" evidence="8">
    <location>
        <begin position="253"/>
        <end position="524"/>
    </location>
</feature>
<evidence type="ECO:0000256" key="5">
    <source>
        <dbReference type="ARBA" id="ARBA00022989"/>
    </source>
</evidence>
<dbReference type="PANTHER" id="PTHR47371:SF3">
    <property type="entry name" value="PHOSPHOGLYCEROL TRANSFERASE I"/>
    <property type="match status" value="1"/>
</dbReference>
<feature type="transmembrane region" description="Helical" evidence="7">
    <location>
        <begin position="129"/>
        <end position="148"/>
    </location>
</feature>
<keyword evidence="3" id="KW-1003">Cell membrane</keyword>
<evidence type="ECO:0000256" key="2">
    <source>
        <dbReference type="ARBA" id="ARBA00004936"/>
    </source>
</evidence>
<dbReference type="PANTHER" id="PTHR47371">
    <property type="entry name" value="LIPOTEICHOIC ACID SYNTHASE"/>
    <property type="match status" value="1"/>
</dbReference>
<evidence type="ECO:0000256" key="1">
    <source>
        <dbReference type="ARBA" id="ARBA00004651"/>
    </source>
</evidence>
<evidence type="ECO:0000256" key="4">
    <source>
        <dbReference type="ARBA" id="ARBA00022692"/>
    </source>
</evidence>
<name>A0ABS4KJK8_9FIRM</name>
<keyword evidence="4 7" id="KW-0812">Transmembrane</keyword>
<reference evidence="9 10" key="1">
    <citation type="submission" date="2021-03" db="EMBL/GenBank/DDBJ databases">
        <title>Genomic Encyclopedia of Type Strains, Phase IV (KMG-IV): sequencing the most valuable type-strain genomes for metagenomic binning, comparative biology and taxonomic classification.</title>
        <authorList>
            <person name="Goeker M."/>
        </authorList>
    </citation>
    <scope>NUCLEOTIDE SEQUENCE [LARGE SCALE GENOMIC DNA]</scope>
    <source>
        <strain evidence="9 10">DSM 27512</strain>
    </source>
</reference>
<organism evidence="9 10">
    <name type="scientific">Acetoanaerobium pronyense</name>
    <dbReference type="NCBI Taxonomy" id="1482736"/>
    <lineage>
        <taxon>Bacteria</taxon>
        <taxon>Bacillati</taxon>
        <taxon>Bacillota</taxon>
        <taxon>Clostridia</taxon>
        <taxon>Peptostreptococcales</taxon>
        <taxon>Filifactoraceae</taxon>
        <taxon>Acetoanaerobium</taxon>
    </lineage>
</organism>
<dbReference type="InterPro" id="IPR050448">
    <property type="entry name" value="OpgB/LTA_synthase_biosynth"/>
</dbReference>
<feature type="transmembrane region" description="Helical" evidence="7">
    <location>
        <begin position="12"/>
        <end position="30"/>
    </location>
</feature>
<evidence type="ECO:0000259" key="8">
    <source>
        <dbReference type="Pfam" id="PF00884"/>
    </source>
</evidence>
<feature type="transmembrane region" description="Helical" evidence="7">
    <location>
        <begin position="75"/>
        <end position="93"/>
    </location>
</feature>
<evidence type="ECO:0000313" key="9">
    <source>
        <dbReference type="EMBL" id="MBP2027971.1"/>
    </source>
</evidence>
<keyword evidence="5 7" id="KW-1133">Transmembrane helix</keyword>
<evidence type="ECO:0000313" key="10">
    <source>
        <dbReference type="Proteomes" id="UP001314903"/>
    </source>
</evidence>
<keyword evidence="6 7" id="KW-0472">Membrane</keyword>
<dbReference type="SUPFAM" id="SSF53649">
    <property type="entry name" value="Alkaline phosphatase-like"/>
    <property type="match status" value="1"/>
</dbReference>
<dbReference type="InterPro" id="IPR000917">
    <property type="entry name" value="Sulfatase_N"/>
</dbReference>
<evidence type="ECO:0000256" key="7">
    <source>
        <dbReference type="SAM" id="Phobius"/>
    </source>
</evidence>
<protein>
    <submittedName>
        <fullName evidence="9">Phosphoglycerol transferase MdoB-like AlkP superfamily enzyme</fullName>
    </submittedName>
</protein>
<dbReference type="InterPro" id="IPR017850">
    <property type="entry name" value="Alkaline_phosphatase_core_sf"/>
</dbReference>